<reference evidence="1" key="2">
    <citation type="submission" date="2024-09" db="EMBL/GenBank/DDBJ databases">
        <authorList>
            <person name="Veyrier F.J."/>
        </authorList>
    </citation>
    <scope>NUCLEOTIDE SEQUENCE</scope>
    <source>
        <strain evidence="1">17694</strain>
    </source>
</reference>
<dbReference type="EMBL" id="CP091521">
    <property type="protein sequence ID" value="UOP04618.2"/>
    <property type="molecule type" value="Genomic_DNA"/>
</dbReference>
<dbReference type="AlphaFoldDB" id="A0A8T9MW20"/>
<proteinExistence type="predicted"/>
<name>A0A8T9MW20_9NEIS</name>
<dbReference type="SUPFAM" id="SSF111069">
    <property type="entry name" value="Hypothetical protein yfbM"/>
    <property type="match status" value="1"/>
</dbReference>
<sequence>MTNLVYTAYPEADLREIADTLNGRRGSKDDVLHRFGLPDEGSRRHLKVPQLWRVLQAVFTGADTPDNDKLIAAIDGVEYLDGWSDMGAAYIGAADTADIARVLAQVDFDSRWQVFAQSLKQSAEGVSESDLAAFDEAFRLQGSEEFEACDAPERVAEMRDWFGKLCAFYRDAAAEGCGVIVSFAAHV</sequence>
<evidence type="ECO:0000313" key="2">
    <source>
        <dbReference type="Proteomes" id="UP000831534"/>
    </source>
</evidence>
<dbReference type="Pfam" id="PF08974">
    <property type="entry name" value="DUF1877"/>
    <property type="match status" value="1"/>
</dbReference>
<gene>
    <name evidence="1" type="ORF">LVJ77_10370</name>
</gene>
<dbReference type="Gene3D" id="3.40.1760.10">
    <property type="entry name" value="YfbM-like super family"/>
    <property type="match status" value="1"/>
</dbReference>
<evidence type="ECO:0000313" key="1">
    <source>
        <dbReference type="EMBL" id="UOP04618.2"/>
    </source>
</evidence>
<organism evidence="1 2">
    <name type="scientific">Conchiformibius kuhniae</name>
    <dbReference type="NCBI Taxonomy" id="211502"/>
    <lineage>
        <taxon>Bacteria</taxon>
        <taxon>Pseudomonadati</taxon>
        <taxon>Pseudomonadota</taxon>
        <taxon>Betaproteobacteria</taxon>
        <taxon>Neisseriales</taxon>
        <taxon>Neisseriaceae</taxon>
        <taxon>Conchiformibius</taxon>
    </lineage>
</organism>
<dbReference type="InterPro" id="IPR015068">
    <property type="entry name" value="DUF1877"/>
</dbReference>
<dbReference type="KEGG" id="ckh:LVJ77_10370"/>
<keyword evidence="2" id="KW-1185">Reference proteome</keyword>
<dbReference type="RefSeq" id="WP_027010125.1">
    <property type="nucleotide sequence ID" value="NZ_CP091521.1"/>
</dbReference>
<protein>
    <submittedName>
        <fullName evidence="1">DUF1877 family protein</fullName>
    </submittedName>
</protein>
<accession>A0A8T9MW20</accession>
<reference evidence="1" key="1">
    <citation type="journal article" date="2022" name="Res Sq">
        <title>Evolution of multicellular longitudinally dividing oral cavity symbionts (Neisseriaceae).</title>
        <authorList>
            <person name="Nyongesa S."/>
            <person name="Weber P."/>
            <person name="Bernet E."/>
            <person name="Pullido F."/>
            <person name="Nieckarz M."/>
            <person name="Delaby M."/>
            <person name="Nieves C."/>
            <person name="Viehboeck T."/>
            <person name="Krause N."/>
            <person name="Rivera-Millot A."/>
            <person name="Nakamura A."/>
            <person name="Vischer N."/>
            <person name="VanNieuwenhze M."/>
            <person name="Brun Y."/>
            <person name="Cava F."/>
            <person name="Bulgheresi S."/>
            <person name="Veyrier F."/>
        </authorList>
    </citation>
    <scope>NUCLEOTIDE SEQUENCE</scope>
    <source>
        <strain evidence="1">17694</strain>
    </source>
</reference>
<dbReference type="Proteomes" id="UP000831534">
    <property type="component" value="Chromosome"/>
</dbReference>
<dbReference type="InterPro" id="IPR035944">
    <property type="entry name" value="YfbM-like_sf"/>
</dbReference>